<accession>A0A2W7NJK4</accession>
<evidence type="ECO:0000313" key="2">
    <source>
        <dbReference type="Proteomes" id="UP000249239"/>
    </source>
</evidence>
<protein>
    <submittedName>
        <fullName evidence="1">Uncharacterized protein</fullName>
    </submittedName>
</protein>
<dbReference type="InterPro" id="IPR046219">
    <property type="entry name" value="DUF6252"/>
</dbReference>
<evidence type="ECO:0000313" key="1">
    <source>
        <dbReference type="EMBL" id="PZX20050.1"/>
    </source>
</evidence>
<dbReference type="Proteomes" id="UP000249239">
    <property type="component" value="Unassembled WGS sequence"/>
</dbReference>
<dbReference type="PROSITE" id="PS51257">
    <property type="entry name" value="PROKAR_LIPOPROTEIN"/>
    <property type="match status" value="1"/>
</dbReference>
<reference evidence="1 2" key="1">
    <citation type="submission" date="2018-06" db="EMBL/GenBank/DDBJ databases">
        <title>Genomic Encyclopedia of Archaeal and Bacterial Type Strains, Phase II (KMG-II): from individual species to whole genera.</title>
        <authorList>
            <person name="Goeker M."/>
        </authorList>
    </citation>
    <scope>NUCLEOTIDE SEQUENCE [LARGE SCALE GENOMIC DNA]</scope>
    <source>
        <strain evidence="1 2">DSM 6779</strain>
    </source>
</reference>
<sequence>MMNSVKWVLGICVGMAVMLSSCSKDSDGNIIATKMSATIDGSGWSTISRVTVLTNGIFTITGTTALSESMVITIRGDETGTYELSANLNDLSGQCLCVYSTSLLPTADVFTSTEGVVTLTAVDTSAKTISGTFSFTVYNLTKGTKSIENGVFNNLSYTERSGE</sequence>
<name>A0A2W7NJK4_9BACT</name>
<dbReference type="AlphaFoldDB" id="A0A2W7NJK4"/>
<proteinExistence type="predicted"/>
<keyword evidence="2" id="KW-1185">Reference proteome</keyword>
<organism evidence="1 2">
    <name type="scientific">Breznakibacter xylanolyticus</name>
    <dbReference type="NCBI Taxonomy" id="990"/>
    <lineage>
        <taxon>Bacteria</taxon>
        <taxon>Pseudomonadati</taxon>
        <taxon>Bacteroidota</taxon>
        <taxon>Bacteroidia</taxon>
        <taxon>Marinilabiliales</taxon>
        <taxon>Marinilabiliaceae</taxon>
        <taxon>Breznakibacter</taxon>
    </lineage>
</organism>
<dbReference type="RefSeq" id="WP_146260617.1">
    <property type="nucleotide sequence ID" value="NZ_QKZK01000003.1"/>
</dbReference>
<comment type="caution">
    <text evidence="1">The sequence shown here is derived from an EMBL/GenBank/DDBJ whole genome shotgun (WGS) entry which is preliminary data.</text>
</comment>
<gene>
    <name evidence="1" type="ORF">LX69_00501</name>
</gene>
<dbReference type="OrthoDB" id="1448607at2"/>
<dbReference type="EMBL" id="QKZK01000003">
    <property type="protein sequence ID" value="PZX20050.1"/>
    <property type="molecule type" value="Genomic_DNA"/>
</dbReference>
<dbReference type="Pfam" id="PF19765">
    <property type="entry name" value="DUF6252"/>
    <property type="match status" value="1"/>
</dbReference>